<feature type="transmembrane region" description="Helical" evidence="7">
    <location>
        <begin position="576"/>
        <end position="601"/>
    </location>
</feature>
<evidence type="ECO:0000256" key="5">
    <source>
        <dbReference type="ARBA" id="ARBA00023136"/>
    </source>
</evidence>
<sequence length="706" mass="72814">MSNYVIFALLGMGSGAVLGMLAIGVLLGYRGSGVVNFSQGAIAMYVAYVWYQLKTTGIYMLPVPGLPSGIQVGDSTGANTAVSLILSLFTAAALGLILHFLILRPLRTAPMLARVVATIGYMLLLQAVVGYRFGTTTVSVPKLLPDTGTVEVLGAQIGIDQFVLAAISIVLAVVLAAFFRYTRFGLATRASAENEQGAILLGFSPDFQAGVNWVMASVLAGVAGILIGPLTQLTPTAFSLLIIPALAAALLGRFTSFIITAVAAILIGMTQGLLVELPSKLSWFPAVGAQDALPFIVIIIAIVFVGKSIPTRDMSLEARLPSAPPPGRIGVYSGAAFFVILGLLFLVMGSGLRVAAINSIIAALVCLSLVVLTGYVGQISLFQLAMAGVAAYMVAYLATKVGIPFPFAPIIAALVASVVGVIAATPALRVRGVNLAIITLAGGYAIETFFFNNPKYTGGSSGAKVPQPEIFGFNLGFVQGAVVGTPQFGIMCVVVLAVSALGVANLRRRQTGLRMLAMRANERSAAASGINIASTKFMAFGFSAFLAGLAGCLMAYQQTQVSGPFDALSSVGILAIAYVGGITSISGSLAAGAIAAGGLSFYVYESYIYADNAVVIFNLIAGLGLILTAIFNPEGISGATRDGARAVDRLVRGRFAKPSNAVPTDGATDQSEEDAPSALEVPADSTAESYASKHMAKPQPHSGGVR</sequence>
<evidence type="ECO:0000256" key="2">
    <source>
        <dbReference type="ARBA" id="ARBA00022475"/>
    </source>
</evidence>
<feature type="transmembrane region" description="Helical" evidence="7">
    <location>
        <begin position="537"/>
        <end position="556"/>
    </location>
</feature>
<evidence type="ECO:0000256" key="7">
    <source>
        <dbReference type="SAM" id="Phobius"/>
    </source>
</evidence>
<dbReference type="CDD" id="cd06581">
    <property type="entry name" value="TM_PBP1_LivM_like"/>
    <property type="match status" value="1"/>
</dbReference>
<dbReference type="AlphaFoldDB" id="A0A6L7GW07"/>
<accession>A0A6L7GW07</accession>
<comment type="caution">
    <text evidence="8">The sequence shown here is derived from an EMBL/GenBank/DDBJ whole genome shotgun (WGS) entry which is preliminary data.</text>
</comment>
<feature type="transmembrane region" description="Helical" evidence="7">
    <location>
        <begin position="41"/>
        <end position="61"/>
    </location>
</feature>
<feature type="transmembrane region" description="Helical" evidence="7">
    <location>
        <begin position="613"/>
        <end position="631"/>
    </location>
</feature>
<feature type="transmembrane region" description="Helical" evidence="7">
    <location>
        <begin position="488"/>
        <end position="506"/>
    </location>
</feature>
<keyword evidence="4 7" id="KW-1133">Transmembrane helix</keyword>
<dbReference type="RefSeq" id="WP_160904365.1">
    <property type="nucleotide sequence ID" value="NZ_CP102850.1"/>
</dbReference>
<dbReference type="PRINTS" id="PR00173">
    <property type="entry name" value="EDTRNSPORT"/>
</dbReference>
<dbReference type="Pfam" id="PF02653">
    <property type="entry name" value="BPD_transp_2"/>
    <property type="match status" value="2"/>
</dbReference>
<feature type="transmembrane region" description="Helical" evidence="7">
    <location>
        <begin position="209"/>
        <end position="227"/>
    </location>
</feature>
<dbReference type="CDD" id="cd06582">
    <property type="entry name" value="TM_PBP1_LivH_like"/>
    <property type="match status" value="1"/>
</dbReference>
<organism evidence="8 9">
    <name type="scientific">Gordonia mangrovi</name>
    <dbReference type="NCBI Taxonomy" id="2665643"/>
    <lineage>
        <taxon>Bacteria</taxon>
        <taxon>Bacillati</taxon>
        <taxon>Actinomycetota</taxon>
        <taxon>Actinomycetes</taxon>
        <taxon>Mycobacteriales</taxon>
        <taxon>Gordoniaceae</taxon>
        <taxon>Gordonia</taxon>
    </lineage>
</organism>
<feature type="transmembrane region" description="Helical" evidence="7">
    <location>
        <begin position="81"/>
        <end position="103"/>
    </location>
</feature>
<evidence type="ECO:0000256" key="6">
    <source>
        <dbReference type="SAM" id="MobiDB-lite"/>
    </source>
</evidence>
<dbReference type="PANTHER" id="PTHR30482">
    <property type="entry name" value="HIGH-AFFINITY BRANCHED-CHAIN AMINO ACID TRANSPORT SYSTEM PERMEASE"/>
    <property type="match status" value="1"/>
</dbReference>
<proteinExistence type="predicted"/>
<gene>
    <name evidence="8" type="ORF">GIY30_22805</name>
</gene>
<evidence type="ECO:0000313" key="9">
    <source>
        <dbReference type="Proteomes" id="UP000475545"/>
    </source>
</evidence>
<feature type="transmembrane region" description="Helical" evidence="7">
    <location>
        <begin position="354"/>
        <end position="372"/>
    </location>
</feature>
<dbReference type="PANTHER" id="PTHR30482:SF5">
    <property type="entry name" value="ABC TRANSPORTER PERMEASE PROTEIN"/>
    <property type="match status" value="1"/>
</dbReference>
<keyword evidence="3 7" id="KW-0812">Transmembrane</keyword>
<feature type="transmembrane region" description="Helical" evidence="7">
    <location>
        <begin position="6"/>
        <end position="29"/>
    </location>
</feature>
<evidence type="ECO:0000256" key="4">
    <source>
        <dbReference type="ARBA" id="ARBA00022989"/>
    </source>
</evidence>
<keyword evidence="9" id="KW-1185">Reference proteome</keyword>
<dbReference type="InterPro" id="IPR001851">
    <property type="entry name" value="ABC_transp_permease"/>
</dbReference>
<protein>
    <submittedName>
        <fullName evidence="8">ABC transporter</fullName>
    </submittedName>
</protein>
<feature type="transmembrane region" description="Helical" evidence="7">
    <location>
        <begin position="292"/>
        <end position="309"/>
    </location>
</feature>
<feature type="transmembrane region" description="Helical" evidence="7">
    <location>
        <begin position="153"/>
        <end position="179"/>
    </location>
</feature>
<feature type="region of interest" description="Disordered" evidence="6">
    <location>
        <begin position="657"/>
        <end position="706"/>
    </location>
</feature>
<name>A0A6L7GW07_9ACTN</name>
<dbReference type="InterPro" id="IPR043428">
    <property type="entry name" value="LivM-like"/>
</dbReference>
<comment type="subcellular location">
    <subcellularLocation>
        <location evidence="1">Cell membrane</location>
        <topology evidence="1">Multi-pass membrane protein</topology>
    </subcellularLocation>
</comment>
<feature type="transmembrane region" description="Helical" evidence="7">
    <location>
        <begin position="329"/>
        <end position="348"/>
    </location>
</feature>
<feature type="transmembrane region" description="Helical" evidence="7">
    <location>
        <begin position="115"/>
        <end position="133"/>
    </location>
</feature>
<dbReference type="GO" id="GO:0005886">
    <property type="term" value="C:plasma membrane"/>
    <property type="evidence" value="ECO:0007669"/>
    <property type="project" value="UniProtKB-SubCell"/>
</dbReference>
<evidence type="ECO:0000256" key="3">
    <source>
        <dbReference type="ARBA" id="ARBA00022692"/>
    </source>
</evidence>
<dbReference type="GO" id="GO:0015658">
    <property type="term" value="F:branched-chain amino acid transmembrane transporter activity"/>
    <property type="evidence" value="ECO:0007669"/>
    <property type="project" value="InterPro"/>
</dbReference>
<keyword evidence="5 7" id="KW-0472">Membrane</keyword>
<feature type="transmembrane region" description="Helical" evidence="7">
    <location>
        <begin position="432"/>
        <end position="451"/>
    </location>
</feature>
<evidence type="ECO:0000256" key="1">
    <source>
        <dbReference type="ARBA" id="ARBA00004651"/>
    </source>
</evidence>
<dbReference type="Proteomes" id="UP000475545">
    <property type="component" value="Unassembled WGS sequence"/>
</dbReference>
<evidence type="ECO:0000313" key="8">
    <source>
        <dbReference type="EMBL" id="MXP24169.1"/>
    </source>
</evidence>
<reference evidence="8 9" key="1">
    <citation type="submission" date="2019-11" db="EMBL/GenBank/DDBJ databases">
        <title>Gordonia sp. nov., a novel actinobacterium isolated from mangrove soil in Hainan.</title>
        <authorList>
            <person name="Huang X."/>
            <person name="Xie Y."/>
            <person name="Chu X."/>
            <person name="Xiao K."/>
        </authorList>
    </citation>
    <scope>NUCLEOTIDE SEQUENCE [LARGE SCALE GENOMIC DNA]</scope>
    <source>
        <strain evidence="8 9">HNM0687</strain>
    </source>
</reference>
<dbReference type="EMBL" id="WMBR01000009">
    <property type="protein sequence ID" value="MXP24169.1"/>
    <property type="molecule type" value="Genomic_DNA"/>
</dbReference>
<feature type="transmembrane region" description="Helical" evidence="7">
    <location>
        <begin position="405"/>
        <end position="425"/>
    </location>
</feature>
<keyword evidence="2" id="KW-1003">Cell membrane</keyword>